<gene>
    <name evidence="1" type="ORF">BELL_1454g00010</name>
</gene>
<dbReference type="EMBL" id="PQXM01001452">
    <property type="protein sequence ID" value="TGO55485.1"/>
    <property type="molecule type" value="Genomic_DNA"/>
</dbReference>
<dbReference type="AlphaFoldDB" id="A0A4Z1I2H2"/>
<proteinExistence type="predicted"/>
<comment type="caution">
    <text evidence="1">The sequence shown here is derived from an EMBL/GenBank/DDBJ whole genome shotgun (WGS) entry which is preliminary data.</text>
</comment>
<sequence>MAARCFPRLLKNLSDSGLVRVPAPSAAAQPPSPQVTTACAAHGLAESTGSLGAGFPSHGPGRKLSIPKKQPPLFWKAFGFFLKNKFSSSGSLLDANKALFFADPDQPGIAEGVAYPNEVTNYQLFQFADIMQRANQPSFSLSSGISYFEFLNLYVLATRRRGTSLFPSSLPHSVVHRLFLHATCSDPHLQENEPHALTQARETLLRAKQTKDEAWKAARARFAQLVSSSPGTHPPAPPPSLIDYLERESSYISAFEAEAAAQKAFAALCKPAFSSILRQLDLLRFADMRLEPQAGNTMPVLAVDRDWVTFAKHNPDMAGQQLLDAERRNIYYRPAYMLPHYETTVRYWTDRYGASLANPVNRLERDGPYTIPLADVWERCWADLGHPLLDQAEQAVPLNAERKELINSLSATVTFLQRPFVATVSRGMWDVNDPRARFELGPSAPQSLRETVYKTSRLIIAWGVEIELTVPEDMMSATLGSVDKGTMKKMMNMTLAGMDLPFKTVKNGGQGGSRLVFRGGEDGFPILLGAFADMV</sequence>
<keyword evidence="2" id="KW-1185">Reference proteome</keyword>
<protein>
    <submittedName>
        <fullName evidence="1">Uncharacterized protein</fullName>
    </submittedName>
</protein>
<dbReference type="Proteomes" id="UP000297229">
    <property type="component" value="Unassembled WGS sequence"/>
</dbReference>
<evidence type="ECO:0000313" key="1">
    <source>
        <dbReference type="EMBL" id="TGO55485.1"/>
    </source>
</evidence>
<accession>A0A4Z1I2H2</accession>
<evidence type="ECO:0000313" key="2">
    <source>
        <dbReference type="Proteomes" id="UP000297229"/>
    </source>
</evidence>
<organism evidence="1 2">
    <name type="scientific">Botrytis elliptica</name>
    <dbReference type="NCBI Taxonomy" id="278938"/>
    <lineage>
        <taxon>Eukaryota</taxon>
        <taxon>Fungi</taxon>
        <taxon>Dikarya</taxon>
        <taxon>Ascomycota</taxon>
        <taxon>Pezizomycotina</taxon>
        <taxon>Leotiomycetes</taxon>
        <taxon>Helotiales</taxon>
        <taxon>Sclerotiniaceae</taxon>
        <taxon>Botrytis</taxon>
    </lineage>
</organism>
<reference evidence="1 2" key="1">
    <citation type="submission" date="2017-12" db="EMBL/GenBank/DDBJ databases">
        <title>Comparative genomics of Botrytis spp.</title>
        <authorList>
            <person name="Valero-Jimenez C.A."/>
            <person name="Tapia P."/>
            <person name="Veloso J."/>
            <person name="Silva-Moreno E."/>
            <person name="Staats M."/>
            <person name="Valdes J.H."/>
            <person name="Van Kan J.A.L."/>
        </authorList>
    </citation>
    <scope>NUCLEOTIDE SEQUENCE [LARGE SCALE GENOMIC DNA]</scope>
    <source>
        <strain evidence="1 2">Be9601</strain>
    </source>
</reference>
<name>A0A4Z1I2H2_9HELO</name>